<protein>
    <submittedName>
        <fullName evidence="1">Uncharacterized protein</fullName>
    </submittedName>
</protein>
<evidence type="ECO:0000313" key="2">
    <source>
        <dbReference type="Proteomes" id="UP001324115"/>
    </source>
</evidence>
<name>A0AAN7E3E8_QUERU</name>
<proteinExistence type="predicted"/>
<sequence>MQREVYPALILFPAESQNAILYDGDMAVADIIRFIADQGSNSRNLISNKGIIWNVAKRGGGNQNPFKEASPTEIRDEISTRATYFRNTSH</sequence>
<gene>
    <name evidence="1" type="ORF">RGQ29_005108</name>
</gene>
<dbReference type="EMBL" id="JAXUIC010000011">
    <property type="protein sequence ID" value="KAK4562480.1"/>
    <property type="molecule type" value="Genomic_DNA"/>
</dbReference>
<reference evidence="1 2" key="1">
    <citation type="journal article" date="2023" name="G3 (Bethesda)">
        <title>A haplotype-resolved chromosome-scale genome for Quercus rubra L. provides insights into the genetics of adaptive traits for red oak species.</title>
        <authorList>
            <person name="Kapoor B."/>
            <person name="Jenkins J."/>
            <person name="Schmutz J."/>
            <person name="Zhebentyayeva T."/>
            <person name="Kuelheim C."/>
            <person name="Coggeshall M."/>
            <person name="Heim C."/>
            <person name="Lasky J.R."/>
            <person name="Leites L."/>
            <person name="Islam-Faridi N."/>
            <person name="Romero-Severson J."/>
            <person name="DeLeo V.L."/>
            <person name="Lucas S.M."/>
            <person name="Lazic D."/>
            <person name="Gailing O."/>
            <person name="Carlson J."/>
            <person name="Staton M."/>
        </authorList>
    </citation>
    <scope>NUCLEOTIDE SEQUENCE [LARGE SCALE GENOMIC DNA]</scope>
    <source>
        <strain evidence="1">Pseudo-F2</strain>
    </source>
</reference>
<organism evidence="1 2">
    <name type="scientific">Quercus rubra</name>
    <name type="common">Northern red oak</name>
    <name type="synonym">Quercus borealis</name>
    <dbReference type="NCBI Taxonomy" id="3512"/>
    <lineage>
        <taxon>Eukaryota</taxon>
        <taxon>Viridiplantae</taxon>
        <taxon>Streptophyta</taxon>
        <taxon>Embryophyta</taxon>
        <taxon>Tracheophyta</taxon>
        <taxon>Spermatophyta</taxon>
        <taxon>Magnoliopsida</taxon>
        <taxon>eudicotyledons</taxon>
        <taxon>Gunneridae</taxon>
        <taxon>Pentapetalae</taxon>
        <taxon>rosids</taxon>
        <taxon>fabids</taxon>
        <taxon>Fagales</taxon>
        <taxon>Fagaceae</taxon>
        <taxon>Quercus</taxon>
    </lineage>
</organism>
<dbReference type="Proteomes" id="UP001324115">
    <property type="component" value="Unassembled WGS sequence"/>
</dbReference>
<dbReference type="AlphaFoldDB" id="A0AAN7E3E8"/>
<evidence type="ECO:0000313" key="1">
    <source>
        <dbReference type="EMBL" id="KAK4562480.1"/>
    </source>
</evidence>
<comment type="caution">
    <text evidence="1">The sequence shown here is derived from an EMBL/GenBank/DDBJ whole genome shotgun (WGS) entry which is preliminary data.</text>
</comment>
<accession>A0AAN7E3E8</accession>
<keyword evidence="2" id="KW-1185">Reference proteome</keyword>